<evidence type="ECO:0000256" key="7">
    <source>
        <dbReference type="ARBA" id="ARBA00022989"/>
    </source>
</evidence>
<evidence type="ECO:0000256" key="3">
    <source>
        <dbReference type="ARBA" id="ARBA00022741"/>
    </source>
</evidence>
<keyword evidence="2" id="KW-0812">Transmembrane</keyword>
<dbReference type="GO" id="GO:0003924">
    <property type="term" value="F:GTPase activity"/>
    <property type="evidence" value="ECO:0000318"/>
    <property type="project" value="GO_Central"/>
</dbReference>
<dbReference type="FunFam" id="1.20.58.420:FF:000001">
    <property type="entry name" value="Atlastin-1 isoform 1"/>
    <property type="match status" value="1"/>
</dbReference>
<keyword evidence="9" id="KW-0472">Membrane</keyword>
<dbReference type="InterPro" id="IPR027417">
    <property type="entry name" value="P-loop_NTPase"/>
</dbReference>
<dbReference type="Proteomes" id="UP000005239">
    <property type="component" value="Unassembled WGS sequence"/>
</dbReference>
<dbReference type="GO" id="GO:0005789">
    <property type="term" value="C:endoplasmic reticulum membrane"/>
    <property type="evidence" value="ECO:0007669"/>
    <property type="project" value="UniProtKB-SubCell"/>
</dbReference>
<dbReference type="PANTHER" id="PTHR10751">
    <property type="entry name" value="GUANYLATE BINDING PROTEIN"/>
    <property type="match status" value="1"/>
</dbReference>
<sequence>MTDASVIAPPNPIMIKKWNNEEHDHEEDQSERELPMEKNNVIENRYNYHSINNLQSNDTMADGYIDVPSSDRIGEKMMNMKKSGRNMGSALIWNCLFLSTTQCITMESPRSTLMWKSLCDGLEDEFQKGTTPLRRNGEPPIKRVRRDYKEKIEEEEENDHPFKWFNRQREALEEMNRVSGRARIFTEEDTKIGNGARRYIVTTVDRLWREYCNWNDKHLYELIADTEKCRLFFDLEFSRDVNKDIDEIGCLDHFIDCCIEMLSLMYEISSSRRNVKYPNTINIFLLLDSSSPSKFSMHIIVHLPLLFPSAVSIRPFAERLRCRLLVDPPQRLLNGDGITEIVIFDLAVYTRNRNFRLFMSSKAEKGIPLIRSTLCTFYSKDNCPCEREIFLDSLCVPVDWREKEVIQVEKKENEAEKQRNQKYNMVNIREGISSPSPFSSLDEFIINFLSKWKTNESIRKWTLEGDENDPSTITYYPLLGRYCFNIGRNHKSNGTYWRVDLRRGTMVQRCFDVDCKGKSSNPFPIPSIVMNTIRKMVSPLDGNLDELIGPQQNAQLAPLYDNWDTMDDRLQAGLESEDEKGRDQKIIHGGVRIIEDQNEKKKKKSSEKKKETKEAKPIKIVNVVEEEHSFKLNEKELEAILLDKRVADKKVAVIGVAGAYRKGKSFLLNFFLRYLQWREREDLSGMDWLDPDAPLTGFSWKGGSERDTNGILLWERPFIVKDKNGEEIAVILMDTQGAFDSQSTVKDCATIFALSTMVSSLQIYNISMNIQEDDLQHLQLFTEYGRLALQEGDSKPFQSLLFLVRDWSFPYEAETHIRSCFEHIDAFLMPHPGLKVATNPNFDGKVIDIEPEFQQQLRTLVPRLLDPGNLLVKEVNGRKTTCRELVEYFKAYLKVFQGQDLPEPKNMLIATAEANNLAAVSSARAVYQRGMEEICGGEKPYMNTADLENHHERCRTDAIREFKNARKMGGADFSLPFLERLEADIVEAFDSYAKMNSGKNLFKSMRTPAILVSFLIVNYIIQELFQVIGLNGIAGIFSSMVVIAVTALGIWCYSRYSGNMRDASGHIDQAVNWVHENFISPHSAQFGGLGGAIQMANQLQNATKTR</sequence>
<reference evidence="13" key="1">
    <citation type="journal article" date="2008" name="Nat. Genet.">
        <title>The Pristionchus pacificus genome provides a unique perspective on nematode lifestyle and parasitism.</title>
        <authorList>
            <person name="Dieterich C."/>
            <person name="Clifton S.W."/>
            <person name="Schuster L.N."/>
            <person name="Chinwalla A."/>
            <person name="Delehaunty K."/>
            <person name="Dinkelacker I."/>
            <person name="Fulton L."/>
            <person name="Fulton R."/>
            <person name="Godfrey J."/>
            <person name="Minx P."/>
            <person name="Mitreva M."/>
            <person name="Roeseler W."/>
            <person name="Tian H."/>
            <person name="Witte H."/>
            <person name="Yang S.P."/>
            <person name="Wilson R.K."/>
            <person name="Sommer R.J."/>
        </authorList>
    </citation>
    <scope>NUCLEOTIDE SEQUENCE [LARGE SCALE GENOMIC DNA]</scope>
    <source>
        <strain evidence="13">PS312</strain>
    </source>
</reference>
<evidence type="ECO:0000256" key="9">
    <source>
        <dbReference type="ARBA" id="ARBA00023136"/>
    </source>
</evidence>
<evidence type="ECO:0000313" key="13">
    <source>
        <dbReference type="Proteomes" id="UP000005239"/>
    </source>
</evidence>
<dbReference type="AlphaFoldDB" id="A0A2A6CAL3"/>
<dbReference type="GO" id="GO:0005525">
    <property type="term" value="F:GTP binding"/>
    <property type="evidence" value="ECO:0000318"/>
    <property type="project" value="GO_Central"/>
</dbReference>
<evidence type="ECO:0000256" key="10">
    <source>
        <dbReference type="ARBA" id="ARBA00049117"/>
    </source>
</evidence>
<evidence type="ECO:0000313" key="12">
    <source>
        <dbReference type="EnsemblMetazoa" id="PPA06424.1"/>
    </source>
</evidence>
<keyword evidence="8" id="KW-0342">GTP-binding</keyword>
<dbReference type="Gene3D" id="1.20.58.420">
    <property type="entry name" value="AHSP"/>
    <property type="match status" value="1"/>
</dbReference>
<keyword evidence="3" id="KW-0547">Nucleotide-binding</keyword>
<dbReference type="InterPro" id="IPR015894">
    <property type="entry name" value="Guanylate-bd_N"/>
</dbReference>
<dbReference type="SUPFAM" id="SSF48340">
    <property type="entry name" value="Interferon-induced guanylate-binding protein 1 (GBP1), C-terminal domain"/>
    <property type="match status" value="1"/>
</dbReference>
<dbReference type="CDD" id="cd01851">
    <property type="entry name" value="GBP"/>
    <property type="match status" value="1"/>
</dbReference>
<dbReference type="Gene3D" id="3.40.50.300">
    <property type="entry name" value="P-loop containing nucleotide triphosphate hydrolases"/>
    <property type="match status" value="1"/>
</dbReference>
<dbReference type="GO" id="GO:0051260">
    <property type="term" value="P:protein homooligomerization"/>
    <property type="evidence" value="ECO:0000318"/>
    <property type="project" value="GO_Central"/>
</dbReference>
<protein>
    <submittedName>
        <fullName evidence="12">Atln-1</fullName>
    </submittedName>
</protein>
<dbReference type="GO" id="GO:0007029">
    <property type="term" value="P:endoplasmic reticulum organization"/>
    <property type="evidence" value="ECO:0000318"/>
    <property type="project" value="GO_Central"/>
</dbReference>
<dbReference type="EnsemblMetazoa" id="PPA06424.1">
    <property type="protein sequence ID" value="PPA06424.1"/>
    <property type="gene ID" value="WBGene00095978"/>
</dbReference>
<dbReference type="PROSITE" id="PS51715">
    <property type="entry name" value="G_GB1_RHD3"/>
    <property type="match status" value="1"/>
</dbReference>
<dbReference type="Pfam" id="PF02263">
    <property type="entry name" value="GBP"/>
    <property type="match status" value="1"/>
</dbReference>
<keyword evidence="5" id="KW-0256">Endoplasmic reticulum</keyword>
<evidence type="ECO:0000256" key="11">
    <source>
        <dbReference type="PROSITE-ProRule" id="PRU01052"/>
    </source>
</evidence>
<dbReference type="InterPro" id="IPR003191">
    <property type="entry name" value="Guanylate-bd/ATL_C"/>
</dbReference>
<keyword evidence="13" id="KW-1185">Reference proteome</keyword>
<evidence type="ECO:0000256" key="2">
    <source>
        <dbReference type="ARBA" id="ARBA00022692"/>
    </source>
</evidence>
<name>A0A2A6CAL3_PRIPA</name>
<evidence type="ECO:0000256" key="5">
    <source>
        <dbReference type="ARBA" id="ARBA00022824"/>
    </source>
</evidence>
<dbReference type="Pfam" id="PF03121">
    <property type="entry name" value="Herpes_UL52"/>
    <property type="match status" value="1"/>
</dbReference>
<gene>
    <name evidence="12" type="primary">WBGene00095978</name>
</gene>
<dbReference type="InterPro" id="IPR036543">
    <property type="entry name" value="Guanylate-bd_C_sf"/>
</dbReference>
<comment type="subcellular location">
    <subcellularLocation>
        <location evidence="1">Endoplasmic reticulum membrane</location>
        <topology evidence="1">Multi-pass membrane protein</topology>
    </subcellularLocation>
</comment>
<dbReference type="SUPFAM" id="SSF52540">
    <property type="entry name" value="P-loop containing nucleoside triphosphate hydrolases"/>
    <property type="match status" value="1"/>
</dbReference>
<comment type="similarity">
    <text evidence="11">Belongs to the TRAFAC class dynamin-like GTPase superfamily. GB1/RHD3 GTPase family.</text>
</comment>
<comment type="catalytic activity">
    <reaction evidence="10">
        <text>GTP + H2O = GDP + phosphate + H(+)</text>
        <dbReference type="Rhea" id="RHEA:19669"/>
        <dbReference type="ChEBI" id="CHEBI:15377"/>
        <dbReference type="ChEBI" id="CHEBI:15378"/>
        <dbReference type="ChEBI" id="CHEBI:37565"/>
        <dbReference type="ChEBI" id="CHEBI:43474"/>
        <dbReference type="ChEBI" id="CHEBI:58189"/>
    </reaction>
    <physiologicalReaction direction="left-to-right" evidence="10">
        <dbReference type="Rhea" id="RHEA:19670"/>
    </physiologicalReaction>
</comment>
<evidence type="ECO:0000256" key="6">
    <source>
        <dbReference type="ARBA" id="ARBA00022842"/>
    </source>
</evidence>
<accession>A0A8R1YAW8</accession>
<proteinExistence type="inferred from homology"/>
<organism evidence="12 13">
    <name type="scientific">Pristionchus pacificus</name>
    <name type="common">Parasitic nematode worm</name>
    <dbReference type="NCBI Taxonomy" id="54126"/>
    <lineage>
        <taxon>Eukaryota</taxon>
        <taxon>Metazoa</taxon>
        <taxon>Ecdysozoa</taxon>
        <taxon>Nematoda</taxon>
        <taxon>Chromadorea</taxon>
        <taxon>Rhabditida</taxon>
        <taxon>Rhabditina</taxon>
        <taxon>Diplogasteromorpha</taxon>
        <taxon>Diplogasteroidea</taxon>
        <taxon>Neodiplogasteridae</taxon>
        <taxon>Pristionchus</taxon>
    </lineage>
</organism>
<evidence type="ECO:0000256" key="4">
    <source>
        <dbReference type="ARBA" id="ARBA00022801"/>
    </source>
</evidence>
<evidence type="ECO:0000256" key="1">
    <source>
        <dbReference type="ARBA" id="ARBA00004477"/>
    </source>
</evidence>
<reference evidence="12" key="2">
    <citation type="submission" date="2022-06" db="UniProtKB">
        <authorList>
            <consortium name="EnsemblMetazoa"/>
        </authorList>
    </citation>
    <scope>IDENTIFICATION</scope>
    <source>
        <strain evidence="12">PS312</strain>
    </source>
</reference>
<keyword evidence="6" id="KW-0460">Magnesium</keyword>
<dbReference type="Pfam" id="PF02841">
    <property type="entry name" value="GBP_C"/>
    <property type="match status" value="1"/>
</dbReference>
<evidence type="ECO:0000256" key="8">
    <source>
        <dbReference type="ARBA" id="ARBA00023134"/>
    </source>
</evidence>
<dbReference type="InterPro" id="IPR030386">
    <property type="entry name" value="G_GB1_RHD3_dom"/>
</dbReference>
<accession>A0A2A6CAL3</accession>
<keyword evidence="7" id="KW-1133">Transmembrane helix</keyword>
<keyword evidence="4" id="KW-0378">Hydrolase</keyword>